<dbReference type="OrthoDB" id="212511at2"/>
<dbReference type="EMBL" id="SJPG01000001">
    <property type="protein sequence ID" value="TWT64272.1"/>
    <property type="molecule type" value="Genomic_DNA"/>
</dbReference>
<organism evidence="2 3">
    <name type="scientific">Rubinisphaera italica</name>
    <dbReference type="NCBI Taxonomy" id="2527969"/>
    <lineage>
        <taxon>Bacteria</taxon>
        <taxon>Pseudomonadati</taxon>
        <taxon>Planctomycetota</taxon>
        <taxon>Planctomycetia</taxon>
        <taxon>Planctomycetales</taxon>
        <taxon>Planctomycetaceae</taxon>
        <taxon>Rubinisphaera</taxon>
    </lineage>
</organism>
<dbReference type="PROSITE" id="PS51257">
    <property type="entry name" value="PROKAR_LIPOPROTEIN"/>
    <property type="match status" value="1"/>
</dbReference>
<evidence type="ECO:0000313" key="3">
    <source>
        <dbReference type="Proteomes" id="UP000316095"/>
    </source>
</evidence>
<feature type="chain" id="PRO_5022953163" description="Outer membrane protein assembly factor BamD" evidence="1">
    <location>
        <begin position="24"/>
        <end position="567"/>
    </location>
</feature>
<evidence type="ECO:0000256" key="1">
    <source>
        <dbReference type="SAM" id="SignalP"/>
    </source>
</evidence>
<evidence type="ECO:0000313" key="2">
    <source>
        <dbReference type="EMBL" id="TWT64272.1"/>
    </source>
</evidence>
<reference evidence="2 3" key="1">
    <citation type="submission" date="2019-02" db="EMBL/GenBank/DDBJ databases">
        <title>Deep-cultivation of Planctomycetes and their phenomic and genomic characterization uncovers novel biology.</title>
        <authorList>
            <person name="Wiegand S."/>
            <person name="Jogler M."/>
            <person name="Boedeker C."/>
            <person name="Pinto D."/>
            <person name="Vollmers J."/>
            <person name="Rivas-Marin E."/>
            <person name="Kohn T."/>
            <person name="Peeters S.H."/>
            <person name="Heuer A."/>
            <person name="Rast P."/>
            <person name="Oberbeckmann S."/>
            <person name="Bunk B."/>
            <person name="Jeske O."/>
            <person name="Meyerdierks A."/>
            <person name="Storesund J.E."/>
            <person name="Kallscheuer N."/>
            <person name="Luecker S."/>
            <person name="Lage O.M."/>
            <person name="Pohl T."/>
            <person name="Merkel B.J."/>
            <person name="Hornburger P."/>
            <person name="Mueller R.-W."/>
            <person name="Bruemmer F."/>
            <person name="Labrenz M."/>
            <person name="Spormann A.M."/>
            <person name="Op Den Camp H."/>
            <person name="Overmann J."/>
            <person name="Amann R."/>
            <person name="Jetten M.S.M."/>
            <person name="Mascher T."/>
            <person name="Medema M.H."/>
            <person name="Devos D.P."/>
            <person name="Kaster A.-K."/>
            <person name="Ovreas L."/>
            <person name="Rohde M."/>
            <person name="Galperin M.Y."/>
            <person name="Jogler C."/>
        </authorList>
    </citation>
    <scope>NUCLEOTIDE SEQUENCE [LARGE SCALE GENOMIC DNA]</scope>
    <source>
        <strain evidence="2 3">Pan54</strain>
    </source>
</reference>
<protein>
    <recommendedName>
        <fullName evidence="4">Outer membrane protein assembly factor BamD</fullName>
    </recommendedName>
</protein>
<proteinExistence type="predicted"/>
<evidence type="ECO:0008006" key="4">
    <source>
        <dbReference type="Google" id="ProtNLM"/>
    </source>
</evidence>
<comment type="caution">
    <text evidence="2">The sequence shown here is derived from an EMBL/GenBank/DDBJ whole genome shotgun (WGS) entry which is preliminary data.</text>
</comment>
<dbReference type="RefSeq" id="WP_146505996.1">
    <property type="nucleotide sequence ID" value="NZ_SJPG01000001.1"/>
</dbReference>
<sequence precursor="true">MTICRIQTLISCTLLLTAGLISAGCNGGNSSENLEKKEGKKVDAISARENLEKRRICKANLDKVYQILQPSAENINSELQAAVVILNQWFGSCADLSKTQRDVANPLFMPQTEPEFIASLNSDSVSLGDVLYLRDQLLIRKVVEHVVQNSPTDLEKIRAIFEYTCRNITLDQQLIDPRLAATDLITQERLSQLDPTTIPRTLQDVILAGRGLPQDRIWVFATLLEQLNLDSLVMMPPESADAKASSPAILFVLIDDQLLAFCPELAIEFQANAEDANQLWAASALSKDFNSLFNTFPGVTFPEGSPIQQMQAIDWKTADVFLPYAMLSTSRRMEALQIEFAGEMACTIYQPLEGDDANGVGLGERVTSRLKPILGERKLTFWSYPHNMYQQSLLASEEALTLRELSHATLMKEVRSVRANEDQNEEKTYKVSMERQMLKARLQQLLGNETEALRTYIRIRLQFSVTGTGAAVQFENLMRFLQAEDAQYWSAISQYESQGYRAAADTLQNYVARYPNGRWANSARQLQAEALAKNDKPAEAVEILKQSEFPASMDVRKEIDLQHWQAP</sequence>
<keyword evidence="1" id="KW-0732">Signal</keyword>
<dbReference type="InterPro" id="IPR011990">
    <property type="entry name" value="TPR-like_helical_dom_sf"/>
</dbReference>
<dbReference type="AlphaFoldDB" id="A0A5C5XRC8"/>
<dbReference type="Gene3D" id="1.25.40.10">
    <property type="entry name" value="Tetratricopeptide repeat domain"/>
    <property type="match status" value="1"/>
</dbReference>
<keyword evidence="3" id="KW-1185">Reference proteome</keyword>
<feature type="signal peptide" evidence="1">
    <location>
        <begin position="1"/>
        <end position="23"/>
    </location>
</feature>
<accession>A0A5C5XRC8</accession>
<name>A0A5C5XRC8_9PLAN</name>
<dbReference type="Proteomes" id="UP000316095">
    <property type="component" value="Unassembled WGS sequence"/>
</dbReference>
<gene>
    <name evidence="2" type="ORF">Pan54_50340</name>
</gene>